<feature type="compositionally biased region" description="Basic residues" evidence="1">
    <location>
        <begin position="455"/>
        <end position="464"/>
    </location>
</feature>
<feature type="region of interest" description="Disordered" evidence="1">
    <location>
        <begin position="446"/>
        <end position="471"/>
    </location>
</feature>
<dbReference type="PANTHER" id="PTHR34098">
    <property type="entry name" value="F-BOX ONLY PROTEIN 47"/>
    <property type="match status" value="1"/>
</dbReference>
<feature type="region of interest" description="Disordered" evidence="1">
    <location>
        <begin position="615"/>
        <end position="653"/>
    </location>
</feature>
<organism evidence="3 4">
    <name type="scientific">Cercophora samala</name>
    <dbReference type="NCBI Taxonomy" id="330535"/>
    <lineage>
        <taxon>Eukaryota</taxon>
        <taxon>Fungi</taxon>
        <taxon>Dikarya</taxon>
        <taxon>Ascomycota</taxon>
        <taxon>Pezizomycotina</taxon>
        <taxon>Sordariomycetes</taxon>
        <taxon>Sordariomycetidae</taxon>
        <taxon>Sordariales</taxon>
        <taxon>Lasiosphaeriaceae</taxon>
        <taxon>Cercophora</taxon>
    </lineage>
</organism>
<accession>A0AA40D4M8</accession>
<dbReference type="Proteomes" id="UP001174997">
    <property type="component" value="Unassembled WGS sequence"/>
</dbReference>
<gene>
    <name evidence="3" type="ORF">QBC41DRAFT_235137</name>
</gene>
<dbReference type="PROSITE" id="PS50181">
    <property type="entry name" value="FBOX"/>
    <property type="match status" value="1"/>
</dbReference>
<feature type="region of interest" description="Disordered" evidence="1">
    <location>
        <begin position="366"/>
        <end position="412"/>
    </location>
</feature>
<dbReference type="CDD" id="cd09917">
    <property type="entry name" value="F-box_SF"/>
    <property type="match status" value="1"/>
</dbReference>
<dbReference type="InterPro" id="IPR038946">
    <property type="entry name" value="FBXO47"/>
</dbReference>
<protein>
    <recommendedName>
        <fullName evidence="2">F-box domain-containing protein</fullName>
    </recommendedName>
</protein>
<evidence type="ECO:0000313" key="3">
    <source>
        <dbReference type="EMBL" id="KAK0662526.1"/>
    </source>
</evidence>
<comment type="caution">
    <text evidence="3">The sequence shown here is derived from an EMBL/GenBank/DDBJ whole genome shotgun (WGS) entry which is preliminary data.</text>
</comment>
<sequence>MSLVKLPYELVSFIIEYLDLLDVGNLSLTCKRMQYLTLEYRIAKRILETKAPHSLEASNARLTQRWAQELRRLIKRQAAIATVSPYLVRVVAHAETWLYENGVLCYIRRRELRILNLHRSASHEIVINLRALLHLAIQESRAKRRYKVRLLYYAHDIVSCLYTHAKPDQEQVSWLLAFNVRTGQLVTVRPLASTAKIFVRNDSNFLYYGTNSEIGRDLYRYWVIWEFDLTTRRWSSDKSEIPWVIGVDVGSTICFEIFDGWFYAISNQAALEVEEVDWMSHYTCFRFPVTKNGFKSPKAPDPPIFRRNQHEGVIDDRWYLLRMFKDESTGELKVVESRKEWLAGRIWPRRTYYTTVVNFNEATSELAEETSSRAPLTDSPGASSSETPALKMPHAEHTVTPSRDPHHVHPGDDNASSLMLAVSKTPIRCYYSACQTFLDIVDDPASTDPNDQRIRIRGSSRRPRGACGLEQREERQIPVTQEWGPQDALDRQVDRLYKHGDVVFWPAEPDISNPDPKLLDLHALLNPDGFRGNIRGAWDERSLVYATGSDAPGGLNALIFVSWDPSIYLDDTMSYSDYRTPLDVPYSRRFNEGAEGTAYLGGSGGIPNENKGKGKDLSGFYLSKSPSPGSRAGSVDSTSSDTSQSSHWRRVEPASYRQLGSGFHFAQ</sequence>
<proteinExistence type="predicted"/>
<feature type="compositionally biased region" description="Low complexity" evidence="1">
    <location>
        <begin position="634"/>
        <end position="646"/>
    </location>
</feature>
<evidence type="ECO:0000313" key="4">
    <source>
        <dbReference type="Proteomes" id="UP001174997"/>
    </source>
</evidence>
<feature type="compositionally biased region" description="Basic and acidic residues" evidence="1">
    <location>
        <begin position="393"/>
        <end position="412"/>
    </location>
</feature>
<evidence type="ECO:0000259" key="2">
    <source>
        <dbReference type="PROSITE" id="PS50181"/>
    </source>
</evidence>
<dbReference type="PANTHER" id="PTHR34098:SF1">
    <property type="entry name" value="F-BOX ONLY PROTEIN 47"/>
    <property type="match status" value="1"/>
</dbReference>
<dbReference type="SUPFAM" id="SSF81383">
    <property type="entry name" value="F-box domain"/>
    <property type="match status" value="1"/>
</dbReference>
<reference evidence="3" key="1">
    <citation type="submission" date="2023-06" db="EMBL/GenBank/DDBJ databases">
        <title>Genome-scale phylogeny and comparative genomics of the fungal order Sordariales.</title>
        <authorList>
            <consortium name="Lawrence Berkeley National Laboratory"/>
            <person name="Hensen N."/>
            <person name="Bonometti L."/>
            <person name="Westerberg I."/>
            <person name="Brannstrom I.O."/>
            <person name="Guillou S."/>
            <person name="Cros-Aarteil S."/>
            <person name="Calhoun S."/>
            <person name="Haridas S."/>
            <person name="Kuo A."/>
            <person name="Mondo S."/>
            <person name="Pangilinan J."/>
            <person name="Riley R."/>
            <person name="Labutti K."/>
            <person name="Andreopoulos B."/>
            <person name="Lipzen A."/>
            <person name="Chen C."/>
            <person name="Yanf M."/>
            <person name="Daum C."/>
            <person name="Ng V."/>
            <person name="Clum A."/>
            <person name="Steindorff A."/>
            <person name="Ohm R."/>
            <person name="Martin F."/>
            <person name="Silar P."/>
            <person name="Natvig D."/>
            <person name="Lalanne C."/>
            <person name="Gautier V."/>
            <person name="Ament-Velasquez S.L."/>
            <person name="Kruys A."/>
            <person name="Hutchinson M.I."/>
            <person name="Powell A.J."/>
            <person name="Barry K."/>
            <person name="Miller A.N."/>
            <person name="Grigoriev I.V."/>
            <person name="Debuchy R."/>
            <person name="Gladieux P."/>
            <person name="Thoren M.H."/>
            <person name="Johannesson H."/>
        </authorList>
    </citation>
    <scope>NUCLEOTIDE SEQUENCE</scope>
    <source>
        <strain evidence="3">CBS 307.81</strain>
    </source>
</reference>
<dbReference type="AlphaFoldDB" id="A0AA40D4M8"/>
<dbReference type="InterPro" id="IPR036047">
    <property type="entry name" value="F-box-like_dom_sf"/>
</dbReference>
<feature type="domain" description="F-box" evidence="2">
    <location>
        <begin position="1"/>
        <end position="46"/>
    </location>
</feature>
<evidence type="ECO:0000256" key="1">
    <source>
        <dbReference type="SAM" id="MobiDB-lite"/>
    </source>
</evidence>
<dbReference type="EMBL" id="JAULSY010000139">
    <property type="protein sequence ID" value="KAK0662526.1"/>
    <property type="molecule type" value="Genomic_DNA"/>
</dbReference>
<keyword evidence="4" id="KW-1185">Reference proteome</keyword>
<dbReference type="InterPro" id="IPR001810">
    <property type="entry name" value="F-box_dom"/>
</dbReference>
<dbReference type="Pfam" id="PF00646">
    <property type="entry name" value="F-box"/>
    <property type="match status" value="1"/>
</dbReference>
<name>A0AA40D4M8_9PEZI</name>